<dbReference type="OrthoDB" id="9792173at2"/>
<dbReference type="SUPFAM" id="SSF54593">
    <property type="entry name" value="Glyoxalase/Bleomycin resistance protein/Dihydroxybiphenyl dioxygenase"/>
    <property type="match status" value="1"/>
</dbReference>
<reference evidence="1 2" key="1">
    <citation type="submission" date="2018-03" db="EMBL/GenBank/DDBJ databases">
        <authorList>
            <person name="Keele B.F."/>
        </authorList>
    </citation>
    <scope>NUCLEOTIDE SEQUENCE [LARGE SCALE GENOMIC DNA]</scope>
    <source>
        <strain evidence="1 2">CECT 8504</strain>
    </source>
</reference>
<accession>A0A2R8C0T0</accession>
<dbReference type="InterPro" id="IPR029068">
    <property type="entry name" value="Glyas_Bleomycin-R_OHBP_Dase"/>
</dbReference>
<gene>
    <name evidence="1" type="ORF">PAA8504_03893</name>
</gene>
<name>A0A2R8C0T0_9RHOB</name>
<dbReference type="Pfam" id="PF13669">
    <property type="entry name" value="Glyoxalase_4"/>
    <property type="match status" value="1"/>
</dbReference>
<dbReference type="AlphaFoldDB" id="A0A2R8C0T0"/>
<evidence type="ECO:0008006" key="3">
    <source>
        <dbReference type="Google" id="ProtNLM"/>
    </source>
</evidence>
<proteinExistence type="predicted"/>
<dbReference type="Gene3D" id="3.10.180.10">
    <property type="entry name" value="2,3-Dihydroxybiphenyl 1,2-Dioxygenase, domain 1"/>
    <property type="match status" value="1"/>
</dbReference>
<dbReference type="EMBL" id="ONZF01000013">
    <property type="protein sequence ID" value="SPJ26037.1"/>
    <property type="molecule type" value="Genomic_DNA"/>
</dbReference>
<protein>
    <recommendedName>
        <fullName evidence="3">VOC domain-containing protein</fullName>
    </recommendedName>
</protein>
<keyword evidence="2" id="KW-1185">Reference proteome</keyword>
<organism evidence="1 2">
    <name type="scientific">Palleronia abyssalis</name>
    <dbReference type="NCBI Taxonomy" id="1501240"/>
    <lineage>
        <taxon>Bacteria</taxon>
        <taxon>Pseudomonadati</taxon>
        <taxon>Pseudomonadota</taxon>
        <taxon>Alphaproteobacteria</taxon>
        <taxon>Rhodobacterales</taxon>
        <taxon>Roseobacteraceae</taxon>
        <taxon>Palleronia</taxon>
    </lineage>
</organism>
<evidence type="ECO:0000313" key="1">
    <source>
        <dbReference type="EMBL" id="SPJ26037.1"/>
    </source>
</evidence>
<sequence>MSSVFGDIRQIAYVSADLDRALGFLSRSHGIGPWFVTRGYSVPNSRINGTEQEVIVDAALAYGSGMQFEVIYQRSTAPTLYSEFLARFGDTLVPHSVSSWVTDFDAVIHRALGRGFRQVFDAHTGLGKIAYFEHPDRPHFAYEVTEYTPARQSIFRKIREAAADWNGAAPIREDWPKPQI</sequence>
<evidence type="ECO:0000313" key="2">
    <source>
        <dbReference type="Proteomes" id="UP000244912"/>
    </source>
</evidence>
<dbReference type="RefSeq" id="WP_108895754.1">
    <property type="nucleotide sequence ID" value="NZ_ONZF01000013.1"/>
</dbReference>
<dbReference type="Proteomes" id="UP000244912">
    <property type="component" value="Unassembled WGS sequence"/>
</dbReference>